<dbReference type="InterPro" id="IPR035979">
    <property type="entry name" value="RBD_domain_sf"/>
</dbReference>
<keyword evidence="2 4" id="KW-0694">RNA-binding</keyword>
<keyword evidence="3" id="KW-0508">mRNA splicing</keyword>
<protein>
    <recommendedName>
        <fullName evidence="5">RRM domain-containing protein</fullName>
    </recommendedName>
</protein>
<dbReference type="PANTHER" id="PTHR23139">
    <property type="entry name" value="RNA-BINDING PROTEIN"/>
    <property type="match status" value="1"/>
</dbReference>
<evidence type="ECO:0000256" key="2">
    <source>
        <dbReference type="ARBA" id="ARBA00022884"/>
    </source>
</evidence>
<dbReference type="CDD" id="cd12232">
    <property type="entry name" value="RRM3_U2AF65"/>
    <property type="match status" value="1"/>
</dbReference>
<reference evidence="6" key="1">
    <citation type="submission" date="2021-01" db="EMBL/GenBank/DDBJ databases">
        <authorList>
            <person name="Corre E."/>
            <person name="Pelletier E."/>
            <person name="Niang G."/>
            <person name="Scheremetjew M."/>
            <person name="Finn R."/>
            <person name="Kale V."/>
            <person name="Holt S."/>
            <person name="Cochrane G."/>
            <person name="Meng A."/>
            <person name="Brown T."/>
            <person name="Cohen L."/>
        </authorList>
    </citation>
    <scope>NUCLEOTIDE SEQUENCE</scope>
    <source>
        <strain evidence="6">GSO104</strain>
    </source>
</reference>
<dbReference type="Pfam" id="PF00076">
    <property type="entry name" value="RRM_1"/>
    <property type="match status" value="1"/>
</dbReference>
<keyword evidence="1" id="KW-0507">mRNA processing</keyword>
<dbReference type="AlphaFoldDB" id="A0A7S4RBM4"/>
<dbReference type="InterPro" id="IPR000504">
    <property type="entry name" value="RRM_dom"/>
</dbReference>
<evidence type="ECO:0000256" key="4">
    <source>
        <dbReference type="PROSITE-ProRule" id="PRU00176"/>
    </source>
</evidence>
<dbReference type="PROSITE" id="PS50102">
    <property type="entry name" value="RRM"/>
    <property type="match status" value="1"/>
</dbReference>
<name>A0A7S4RBM4_9STRA</name>
<feature type="domain" description="RRM" evidence="5">
    <location>
        <begin position="45"/>
        <end position="130"/>
    </location>
</feature>
<dbReference type="GO" id="GO:0008380">
    <property type="term" value="P:RNA splicing"/>
    <property type="evidence" value="ECO:0007669"/>
    <property type="project" value="UniProtKB-KW"/>
</dbReference>
<organism evidence="6">
    <name type="scientific">Ditylum brightwellii</name>
    <dbReference type="NCBI Taxonomy" id="49249"/>
    <lineage>
        <taxon>Eukaryota</taxon>
        <taxon>Sar</taxon>
        <taxon>Stramenopiles</taxon>
        <taxon>Ochrophyta</taxon>
        <taxon>Bacillariophyta</taxon>
        <taxon>Mediophyceae</taxon>
        <taxon>Lithodesmiophycidae</taxon>
        <taxon>Lithodesmiales</taxon>
        <taxon>Lithodesmiaceae</taxon>
        <taxon>Ditylum</taxon>
    </lineage>
</organism>
<dbReference type="InterPro" id="IPR012677">
    <property type="entry name" value="Nucleotide-bd_a/b_plait_sf"/>
</dbReference>
<proteinExistence type="predicted"/>
<sequence>MISNHFYLCLNLFNRYMSGELKLPSQGGAPAAAPAPAANTGVPTRVVELKNMLTMDELTSDQDYEEIMEDTKEECSQFGSLKNLVIPRDGPGATKIFLEYMSTDDAAAAIKGLAGRTFDGRKVEAIFYDETKFANKEY</sequence>
<dbReference type="FunFam" id="3.30.70.330:FF:000097">
    <property type="entry name" value="U2 snRNP auxiliary factor large subunit"/>
    <property type="match status" value="1"/>
</dbReference>
<evidence type="ECO:0000259" key="5">
    <source>
        <dbReference type="PROSITE" id="PS50102"/>
    </source>
</evidence>
<gene>
    <name evidence="6" type="ORF">DBRI00130_LOCUS16096</name>
</gene>
<dbReference type="EMBL" id="HBNS01020285">
    <property type="protein sequence ID" value="CAE4609507.1"/>
    <property type="molecule type" value="Transcribed_RNA"/>
</dbReference>
<dbReference type="SUPFAM" id="SSF54928">
    <property type="entry name" value="RNA-binding domain, RBD"/>
    <property type="match status" value="1"/>
</dbReference>
<accession>A0A7S4RBM4</accession>
<evidence type="ECO:0000256" key="3">
    <source>
        <dbReference type="ARBA" id="ARBA00023187"/>
    </source>
</evidence>
<dbReference type="Gene3D" id="3.30.70.330">
    <property type="match status" value="1"/>
</dbReference>
<evidence type="ECO:0000256" key="1">
    <source>
        <dbReference type="ARBA" id="ARBA00022664"/>
    </source>
</evidence>
<dbReference type="GO" id="GO:0003723">
    <property type="term" value="F:RNA binding"/>
    <property type="evidence" value="ECO:0007669"/>
    <property type="project" value="UniProtKB-UniRule"/>
</dbReference>
<dbReference type="GO" id="GO:0006397">
    <property type="term" value="P:mRNA processing"/>
    <property type="evidence" value="ECO:0007669"/>
    <property type="project" value="UniProtKB-KW"/>
</dbReference>
<evidence type="ECO:0000313" key="6">
    <source>
        <dbReference type="EMBL" id="CAE4609507.1"/>
    </source>
</evidence>